<dbReference type="InterPro" id="IPR036922">
    <property type="entry name" value="Rieske_2Fe-2S_sf"/>
</dbReference>
<evidence type="ECO:0000256" key="2">
    <source>
        <dbReference type="ARBA" id="ARBA00023063"/>
    </source>
</evidence>
<dbReference type="SUPFAM" id="SSF50022">
    <property type="entry name" value="ISP domain"/>
    <property type="match status" value="1"/>
</dbReference>
<evidence type="ECO:0000256" key="1">
    <source>
        <dbReference type="ARBA" id="ARBA00023002"/>
    </source>
</evidence>
<accession>A0A1I1G5A9</accession>
<name>A0A1I1G5A9_9GAMM</name>
<dbReference type="PROSITE" id="PS51300">
    <property type="entry name" value="NIRD"/>
    <property type="match status" value="1"/>
</dbReference>
<dbReference type="InterPro" id="IPR017881">
    <property type="entry name" value="NirD"/>
</dbReference>
<dbReference type="OrthoDB" id="516687at2"/>
<dbReference type="GO" id="GO:0008942">
    <property type="term" value="F:nitrite reductase [NAD(P)H] activity"/>
    <property type="evidence" value="ECO:0007669"/>
    <property type="project" value="InterPro"/>
</dbReference>
<dbReference type="EMBL" id="FOLH01000002">
    <property type="protein sequence ID" value="SFC06512.1"/>
    <property type="molecule type" value="Genomic_DNA"/>
</dbReference>
<gene>
    <name evidence="4" type="ORF">SAMN05660443_1399</name>
</gene>
<dbReference type="NCBIfam" id="TIGR02378">
    <property type="entry name" value="nirD_assim_sml"/>
    <property type="match status" value="1"/>
</dbReference>
<proteinExistence type="predicted"/>
<evidence type="ECO:0000259" key="3">
    <source>
        <dbReference type="Pfam" id="PF13806"/>
    </source>
</evidence>
<dbReference type="Proteomes" id="UP000199058">
    <property type="component" value="Unassembled WGS sequence"/>
</dbReference>
<dbReference type="PANTHER" id="PTHR40562">
    <property type="match status" value="1"/>
</dbReference>
<dbReference type="InterPro" id="IPR012748">
    <property type="entry name" value="Rieske-like_NirD"/>
</dbReference>
<dbReference type="PANTHER" id="PTHR40562:SF1">
    <property type="entry name" value="NITRITE REDUCTASE (NADH) SMALL SUBUNIT"/>
    <property type="match status" value="1"/>
</dbReference>
<keyword evidence="5" id="KW-1185">Reference proteome</keyword>
<dbReference type="Gene3D" id="2.102.10.10">
    <property type="entry name" value="Rieske [2Fe-2S] iron-sulphur domain"/>
    <property type="match status" value="1"/>
</dbReference>
<sequence length="116" mass="13007">MNSAHLNAAQWHPVCRLDDLVANSGVVAWLDAQPAALFWLPDQEPAIYALAHYDPLGKAEVLAHGLVCESQGEWSVASPLYKQRYRLTDGQCLEEESIKVRTWPVRLVGAEVEVYY</sequence>
<dbReference type="STRING" id="1122252.SAMN05660443_1399"/>
<keyword evidence="1" id="KW-0560">Oxidoreductase</keyword>
<dbReference type="GO" id="GO:0042128">
    <property type="term" value="P:nitrate assimilation"/>
    <property type="evidence" value="ECO:0007669"/>
    <property type="project" value="UniProtKB-KW"/>
</dbReference>
<evidence type="ECO:0000313" key="4">
    <source>
        <dbReference type="EMBL" id="SFC06512.1"/>
    </source>
</evidence>
<evidence type="ECO:0000313" key="5">
    <source>
        <dbReference type="Proteomes" id="UP000199058"/>
    </source>
</evidence>
<dbReference type="RefSeq" id="WP_091961139.1">
    <property type="nucleotide sequence ID" value="NZ_FOLH01000002.1"/>
</dbReference>
<dbReference type="Pfam" id="PF13806">
    <property type="entry name" value="Rieske_2"/>
    <property type="match status" value="1"/>
</dbReference>
<dbReference type="AlphaFoldDB" id="A0A1I1G5A9"/>
<keyword evidence="2" id="KW-0534">Nitrate assimilation</keyword>
<protein>
    <submittedName>
        <fullName evidence="4">Nitrite reductase (NADH) small subunit</fullName>
    </submittedName>
</protein>
<organism evidence="4 5">
    <name type="scientific">Marinospirillum celere</name>
    <dbReference type="NCBI Taxonomy" id="1122252"/>
    <lineage>
        <taxon>Bacteria</taxon>
        <taxon>Pseudomonadati</taxon>
        <taxon>Pseudomonadota</taxon>
        <taxon>Gammaproteobacteria</taxon>
        <taxon>Oceanospirillales</taxon>
        <taxon>Oceanospirillaceae</taxon>
        <taxon>Marinospirillum</taxon>
    </lineage>
</organism>
<dbReference type="CDD" id="cd03529">
    <property type="entry name" value="Rieske_NirD"/>
    <property type="match status" value="1"/>
</dbReference>
<reference evidence="4 5" key="1">
    <citation type="submission" date="2016-10" db="EMBL/GenBank/DDBJ databases">
        <authorList>
            <person name="de Groot N.N."/>
        </authorList>
    </citation>
    <scope>NUCLEOTIDE SEQUENCE [LARGE SCALE GENOMIC DNA]</scope>
    <source>
        <strain evidence="4 5">DSM 18438</strain>
    </source>
</reference>
<feature type="domain" description="Rieske-like [2Fe-2S]" evidence="3">
    <location>
        <begin position="10"/>
        <end position="114"/>
    </location>
</feature>
<dbReference type="GO" id="GO:0051537">
    <property type="term" value="F:2 iron, 2 sulfur cluster binding"/>
    <property type="evidence" value="ECO:0007669"/>
    <property type="project" value="InterPro"/>
</dbReference>